<reference evidence="2 3" key="1">
    <citation type="submission" date="2018-01" db="EMBL/GenBank/DDBJ databases">
        <title>Harnessing the power of phylogenomics to disentangle the directionality and signatures of interkingdom host jumping in the parasitic fungal genus Tolypocladium.</title>
        <authorList>
            <person name="Quandt C.A."/>
            <person name="Patterson W."/>
            <person name="Spatafora J.W."/>
        </authorList>
    </citation>
    <scope>NUCLEOTIDE SEQUENCE [LARGE SCALE GENOMIC DNA]</scope>
    <source>
        <strain evidence="2 3">NRBC 100945</strain>
    </source>
</reference>
<dbReference type="PANTHER" id="PTHR12110:SF21">
    <property type="entry name" value="XYLOSE ISOMERASE-LIKE TIM BARREL DOMAIN-CONTAINING PROTEIN"/>
    <property type="match status" value="1"/>
</dbReference>
<dbReference type="InterPro" id="IPR013022">
    <property type="entry name" value="Xyl_isomerase-like_TIM-brl"/>
</dbReference>
<protein>
    <submittedName>
        <fullName evidence="2">3-dehydroshikimate dehydratase</fullName>
    </submittedName>
</protein>
<sequence>MAHKPSICTMSLGRCFAGHSLERKLDMARKYGFQGIELFYEDLVDLAATMPGGDTPGNQLAAAAAVRQLCEDRELAIICLQPFMHYEGLVDRTLHSRRLEDMRLWIRLAHALGVDLILLPSTNLPPAQTTDNMDTVVSDMAEMADLGLASTPVIRFAYEALCWGTRVDTWEASWDVVQRVNRPNFGICLDTFNIAGRIYADPAAPSGRTQNCDEAVAASLSGLVSSVDLRKVFLLQIADAERLARPLDSSHAFYNAEQPPRMSWSRNARLFYGESSLGGYLPAKPILNAIVHGLGYTGWLSFEVFNRALTDTGAGVPETMARRAAQSWRRMVSDLALRTDESSFERRQAML</sequence>
<dbReference type="Proteomes" id="UP000237481">
    <property type="component" value="Unassembled WGS sequence"/>
</dbReference>
<evidence type="ECO:0000313" key="3">
    <source>
        <dbReference type="Proteomes" id="UP000237481"/>
    </source>
</evidence>
<feature type="domain" description="Xylose isomerase-like TIM barrel" evidence="1">
    <location>
        <begin position="26"/>
        <end position="328"/>
    </location>
</feature>
<dbReference type="AlphaFoldDB" id="A0A2S4KZ88"/>
<dbReference type="EMBL" id="PKSG01000435">
    <property type="protein sequence ID" value="POR35506.1"/>
    <property type="molecule type" value="Genomic_DNA"/>
</dbReference>
<dbReference type="Gene3D" id="3.20.20.150">
    <property type="entry name" value="Divalent-metal-dependent TIM barrel enzymes"/>
    <property type="match status" value="1"/>
</dbReference>
<proteinExistence type="predicted"/>
<comment type="caution">
    <text evidence="2">The sequence shown here is derived from an EMBL/GenBank/DDBJ whole genome shotgun (WGS) entry which is preliminary data.</text>
</comment>
<name>A0A2S4KZ88_9HYPO</name>
<dbReference type="OrthoDB" id="5360893at2759"/>
<dbReference type="Pfam" id="PF01261">
    <property type="entry name" value="AP_endonuc_2"/>
    <property type="match status" value="1"/>
</dbReference>
<organism evidence="2 3">
    <name type="scientific">Tolypocladium paradoxum</name>
    <dbReference type="NCBI Taxonomy" id="94208"/>
    <lineage>
        <taxon>Eukaryota</taxon>
        <taxon>Fungi</taxon>
        <taxon>Dikarya</taxon>
        <taxon>Ascomycota</taxon>
        <taxon>Pezizomycotina</taxon>
        <taxon>Sordariomycetes</taxon>
        <taxon>Hypocreomycetidae</taxon>
        <taxon>Hypocreales</taxon>
        <taxon>Ophiocordycipitaceae</taxon>
        <taxon>Tolypocladium</taxon>
    </lineage>
</organism>
<dbReference type="InterPro" id="IPR050312">
    <property type="entry name" value="IolE/XylAMocC-like"/>
</dbReference>
<dbReference type="PANTHER" id="PTHR12110">
    <property type="entry name" value="HYDROXYPYRUVATE ISOMERASE"/>
    <property type="match status" value="1"/>
</dbReference>
<gene>
    <name evidence="2" type="ORF">TPAR_04299</name>
</gene>
<accession>A0A2S4KZ88</accession>
<evidence type="ECO:0000313" key="2">
    <source>
        <dbReference type="EMBL" id="POR35506.1"/>
    </source>
</evidence>
<dbReference type="SUPFAM" id="SSF51658">
    <property type="entry name" value="Xylose isomerase-like"/>
    <property type="match status" value="1"/>
</dbReference>
<dbReference type="InterPro" id="IPR036237">
    <property type="entry name" value="Xyl_isomerase-like_sf"/>
</dbReference>
<keyword evidence="3" id="KW-1185">Reference proteome</keyword>
<dbReference type="STRING" id="94208.A0A2S4KZ88"/>
<evidence type="ECO:0000259" key="1">
    <source>
        <dbReference type="Pfam" id="PF01261"/>
    </source>
</evidence>